<feature type="domain" description="DDE Tnp4" evidence="3">
    <location>
        <begin position="217"/>
        <end position="344"/>
    </location>
</feature>
<dbReference type="GO" id="GO:0046872">
    <property type="term" value="F:metal ion binding"/>
    <property type="evidence" value="ECO:0007669"/>
    <property type="project" value="UniProtKB-KW"/>
</dbReference>
<reference evidence="4" key="1">
    <citation type="submission" date="2020-05" db="EMBL/GenBank/DDBJ databases">
        <title>Mycena genomes resolve the evolution of fungal bioluminescence.</title>
        <authorList>
            <person name="Tsai I.J."/>
        </authorList>
    </citation>
    <scope>NUCLEOTIDE SEQUENCE</scope>
    <source>
        <strain evidence="4">CCC161011</strain>
    </source>
</reference>
<dbReference type="Proteomes" id="UP000620124">
    <property type="component" value="Unassembled WGS sequence"/>
</dbReference>
<sequence length="346" mass="39042">MDIDAFFVCQYLEDIQDDEMDEQLVPGTVMAIMTLGAIEAHRLRTERQQPSRLYLCCPQLPRNPRGTTSWQILYGSHNDRAFITTMGFDVATFDIILAAGFDDVWNTTPIPREDARGTGKTRPGARSLDTSGALGQLLHYLNSTMREISLQQIFALIPSTISRYITFGLGLLLQVLRRMPQARIKWPQENDERDDFAEYNALIVARHPLLDGAFTSDDMEIENATFNGWLSEHYISSVVSFAPKGNVIAAKINAPGSWHDSCIAQPIYEKLQTRTPDGFYLVADTVFPRGAKQIEGKIRAPIKTGQRMQGTTEEIEERLAFDRQLLSYRQTAEWGMRGLQGSFGRL</sequence>
<comment type="cofactor">
    <cofactor evidence="1">
        <name>a divalent metal cation</name>
        <dbReference type="ChEBI" id="CHEBI:60240"/>
    </cofactor>
</comment>
<name>A0A8H6Z3V3_9AGAR</name>
<dbReference type="OrthoDB" id="78198at2759"/>
<dbReference type="Pfam" id="PF13359">
    <property type="entry name" value="DDE_Tnp_4"/>
    <property type="match status" value="1"/>
</dbReference>
<organism evidence="4 5">
    <name type="scientific">Mycena venus</name>
    <dbReference type="NCBI Taxonomy" id="2733690"/>
    <lineage>
        <taxon>Eukaryota</taxon>
        <taxon>Fungi</taxon>
        <taxon>Dikarya</taxon>
        <taxon>Basidiomycota</taxon>
        <taxon>Agaricomycotina</taxon>
        <taxon>Agaricomycetes</taxon>
        <taxon>Agaricomycetidae</taxon>
        <taxon>Agaricales</taxon>
        <taxon>Marasmiineae</taxon>
        <taxon>Mycenaceae</taxon>
        <taxon>Mycena</taxon>
    </lineage>
</organism>
<evidence type="ECO:0000256" key="1">
    <source>
        <dbReference type="ARBA" id="ARBA00001968"/>
    </source>
</evidence>
<gene>
    <name evidence="4" type="ORF">MVEN_00041100</name>
</gene>
<keyword evidence="5" id="KW-1185">Reference proteome</keyword>
<dbReference type="PANTHER" id="PTHR48471">
    <property type="entry name" value="DDE TNP4 DOMAIN-CONTAINING PROTEIN"/>
    <property type="match status" value="1"/>
</dbReference>
<evidence type="ECO:0000313" key="4">
    <source>
        <dbReference type="EMBL" id="KAF7371843.1"/>
    </source>
</evidence>
<keyword evidence="2" id="KW-0479">Metal-binding</keyword>
<dbReference type="AlphaFoldDB" id="A0A8H6Z3V3"/>
<comment type="caution">
    <text evidence="4">The sequence shown here is derived from an EMBL/GenBank/DDBJ whole genome shotgun (WGS) entry which is preliminary data.</text>
</comment>
<evidence type="ECO:0000256" key="2">
    <source>
        <dbReference type="ARBA" id="ARBA00022723"/>
    </source>
</evidence>
<dbReference type="PANTHER" id="PTHR48471:SF1">
    <property type="entry name" value="DDE TNP4 DOMAIN-CONTAINING PROTEIN"/>
    <property type="match status" value="1"/>
</dbReference>
<proteinExistence type="predicted"/>
<accession>A0A8H6Z3V3</accession>
<evidence type="ECO:0000313" key="5">
    <source>
        <dbReference type="Proteomes" id="UP000620124"/>
    </source>
</evidence>
<dbReference type="EMBL" id="JACAZI010000001">
    <property type="protein sequence ID" value="KAF7371843.1"/>
    <property type="molecule type" value="Genomic_DNA"/>
</dbReference>
<evidence type="ECO:0000259" key="3">
    <source>
        <dbReference type="Pfam" id="PF13359"/>
    </source>
</evidence>
<protein>
    <recommendedName>
        <fullName evidence="3">DDE Tnp4 domain-containing protein</fullName>
    </recommendedName>
</protein>
<dbReference type="InterPro" id="IPR027806">
    <property type="entry name" value="HARBI1_dom"/>
</dbReference>